<feature type="compositionally biased region" description="Low complexity" evidence="1">
    <location>
        <begin position="234"/>
        <end position="247"/>
    </location>
</feature>
<feature type="region of interest" description="Disordered" evidence="1">
    <location>
        <begin position="225"/>
        <end position="324"/>
    </location>
</feature>
<evidence type="ECO:0000256" key="1">
    <source>
        <dbReference type="SAM" id="MobiDB-lite"/>
    </source>
</evidence>
<feature type="compositionally biased region" description="Low complexity" evidence="1">
    <location>
        <begin position="307"/>
        <end position="320"/>
    </location>
</feature>
<gene>
    <name evidence="2" type="ORF">PQ456_05520</name>
</gene>
<name>A0AAX3M4C0_9BACL</name>
<dbReference type="EMBL" id="CP117416">
    <property type="protein sequence ID" value="WCT56982.1"/>
    <property type="molecule type" value="Genomic_DNA"/>
</dbReference>
<sequence length="637" mass="66459">MAESIDNSQLKATVRYFDQIQRSSDRLGRARYQNIIKMNNELKSTTRYFDNISRAASKLASTRITLQVSLNDQASPALDRLLKKLSSVKSQMISASGNFTIQQQINATIKGLTLPVPKVAPATVNMSPSLINVSNNSLTNNSTSSAAKEEPKGWFDTAKGWFDETVENIDKMNKVFDGVKNIKGLFVKDKKDPTDTNGNSNSDTAANGSNDKCCCCCSDKSGSGGSSSIINQPNPAANNSNRDNAANGKKVRRGRFGNQRISTGGPSPAADSPNPPNNTNPAQRRIVLNARTTDAIRNRTLHRTNPNDTATDGDNDTATGGRRGKIKSALSGFFSMDGSGPAGLPNMEEGMGKLSEHLSGSNNKFLKMVGGGLADGGGKILKPLGFISDMVNIATSSEENRGEAVGSAVGSTAGTALGAVIGSAILPGIGTWAGSMVGGWAGEKLGGLVGGSDLGKAAVSAVGDGITGVKDYLSDKANGLKDGIMSWFGGGDKAKQEAAATPAVAQVAQQPNNPMLATNANIANPAMTTPAAQIVKNAATNSDKPASKGPGGDATKAVQINETQMGAISGMLKEFKSEVVNKVSITVPTGAVQVTVKENELDYEGLALQIGHRIANELRKSMQNMKPNPSKATPLPM</sequence>
<dbReference type="Proteomes" id="UP001220509">
    <property type="component" value="Chromosome"/>
</dbReference>
<accession>A0AAX3M4C0</accession>
<keyword evidence="3" id="KW-1185">Reference proteome</keyword>
<organism evidence="2 3">
    <name type="scientific">Paenibacillus kyungheensis</name>
    <dbReference type="NCBI Taxonomy" id="1452732"/>
    <lineage>
        <taxon>Bacteria</taxon>
        <taxon>Bacillati</taxon>
        <taxon>Bacillota</taxon>
        <taxon>Bacilli</taxon>
        <taxon>Bacillales</taxon>
        <taxon>Paenibacillaceae</taxon>
        <taxon>Paenibacillus</taxon>
    </lineage>
</organism>
<protein>
    <submittedName>
        <fullName evidence="2">Uncharacterized protein</fullName>
    </submittedName>
</protein>
<evidence type="ECO:0000313" key="2">
    <source>
        <dbReference type="EMBL" id="WCT56982.1"/>
    </source>
</evidence>
<dbReference type="AlphaFoldDB" id="A0AAX3M4C0"/>
<evidence type="ECO:0000313" key="3">
    <source>
        <dbReference type="Proteomes" id="UP001220509"/>
    </source>
</evidence>
<dbReference type="KEGG" id="pka:PQ456_05520"/>
<dbReference type="RefSeq" id="WP_273615241.1">
    <property type="nucleotide sequence ID" value="NZ_CP117416.1"/>
</dbReference>
<reference evidence="2 3" key="1">
    <citation type="submission" date="2023-02" db="EMBL/GenBank/DDBJ databases">
        <title>Genome sequence of Paenibacillus kyungheensis KACC 18744.</title>
        <authorList>
            <person name="Kim S."/>
            <person name="Heo J."/>
            <person name="Kwon S.-W."/>
        </authorList>
    </citation>
    <scope>NUCLEOTIDE SEQUENCE [LARGE SCALE GENOMIC DNA]</scope>
    <source>
        <strain evidence="2 3">KACC 18744</strain>
    </source>
</reference>
<proteinExistence type="predicted"/>